<dbReference type="Proteomes" id="UP000006948">
    <property type="component" value="Segment"/>
</dbReference>
<evidence type="ECO:0000313" key="1">
    <source>
        <dbReference type="EMBL" id="AEJ92350.1"/>
    </source>
</evidence>
<protein>
    <submittedName>
        <fullName evidence="1">Uncharacterized protein</fullName>
    </submittedName>
</protein>
<evidence type="ECO:0000313" key="2">
    <source>
        <dbReference type="Proteomes" id="UP000006948"/>
    </source>
</evidence>
<accession>G1DBA2</accession>
<proteinExistence type="predicted"/>
<name>G1DBA2_9CAUD</name>
<keyword evidence="2" id="KW-1185">Reference proteome</keyword>
<dbReference type="EMBL" id="JF957060">
    <property type="protein sequence ID" value="AEJ92350.1"/>
    <property type="molecule type" value="Genomic_DNA"/>
</dbReference>
<organism evidence="1 2">
    <name type="scientific">Mycobacterium phage Timshel</name>
    <dbReference type="NCBI Taxonomy" id="1032895"/>
    <lineage>
        <taxon>Viruses</taxon>
        <taxon>Duplodnaviria</taxon>
        <taxon>Heunggongvirae</taxon>
        <taxon>Uroviricota</taxon>
        <taxon>Caudoviricetes</taxon>
        <taxon>Timshelvirus</taxon>
        <taxon>Timshelvirus timshel</taxon>
    </lineage>
</organism>
<dbReference type="GeneID" id="40083608"/>
<reference evidence="1 2" key="1">
    <citation type="journal article" date="2012" name="J. Virol.">
        <title>Complete Genome Sequences of 138 Mycobacteriophages.</title>
        <authorList>
            <consortium name="the Science Education Alliance Phage Hunters Advancing Genomics and Evolutionary Science Program"/>
            <consortium name="the KwaZulu-Natal Research Institute for Tuberculosis and HIV Mycobacterial Genetics Course Students"/>
            <consortium name="the Phage Hunters Integrating Research and Education Program"/>
            <person name="Hatfull G.F."/>
        </authorList>
    </citation>
    <scope>NUCLEOTIDE SEQUENCE [LARGE SCALE GENOMIC DNA]</scope>
</reference>
<dbReference type="RefSeq" id="YP_009607642.1">
    <property type="nucleotide sequence ID" value="NC_041983.1"/>
</dbReference>
<dbReference type="KEGG" id="vg:40083608"/>
<gene>
    <name evidence="1" type="primary">84</name>
    <name evidence="1" type="ORF">TIMSHEL_84</name>
</gene>
<sequence length="77" mass="8679">MTPITDEKGNTMLSTHGTVDAYVTLDWFDQTSADIGLQDITVSEADRDGWLRFYGKARDINALTDRLGMAGLRWRKV</sequence>